<comment type="similarity">
    <text evidence="6">Belongs to the ribose 1,5-bisphosphokinase family.</text>
</comment>
<dbReference type="EC" id="2.7.4.23" evidence="6"/>
<evidence type="ECO:0000259" key="7">
    <source>
        <dbReference type="SMART" id="SM00072"/>
    </source>
</evidence>
<dbReference type="SMART" id="SM00072">
    <property type="entry name" value="GuKc"/>
    <property type="match status" value="1"/>
</dbReference>
<comment type="function">
    <text evidence="6">Catalyzes the phosphorylation of ribose 1,5-bisphosphate to 5-phospho-D-ribosyl alpha-1-diphosphate (PRPP).</text>
</comment>
<dbReference type="NCBIfam" id="NF007485">
    <property type="entry name" value="PRK10078.1"/>
    <property type="match status" value="1"/>
</dbReference>
<keyword evidence="3 6" id="KW-0808">Transferase</keyword>
<evidence type="ECO:0000256" key="1">
    <source>
        <dbReference type="ARBA" id="ARBA00000373"/>
    </source>
</evidence>
<reference evidence="8 9" key="1">
    <citation type="submission" date="2020-03" db="EMBL/GenBank/DDBJ databases">
        <title>Identification of Halomonas strains.</title>
        <authorList>
            <person name="Xiao Z."/>
            <person name="Dong F."/>
            <person name="Wang Z."/>
            <person name="Zhao J.-Y."/>
        </authorList>
    </citation>
    <scope>NUCLEOTIDE SEQUENCE [LARGE SCALE GENOMIC DNA]</scope>
    <source>
        <strain evidence="8 9">DX6</strain>
    </source>
</reference>
<name>A0ABX0PWN6_9GAMM</name>
<keyword evidence="4 6" id="KW-0547">Nucleotide-binding</keyword>
<sequence length="188" mass="21033">MGALAEATAGRLVYVMGPSGVGKDSLLDAARRRHPEWLVAHRYITRPSSASEDSVSLSCAEFAWRRQAGLFCLDWQAHGLDYALGLEVRAWLERGATVLVNGSRRALPLAEARFPRQLRPVMVTARPEVLRERLQQRGRESREQIAARLERHRQLERACPGVHRLDNSGALETTLVALEAWLAEECVS</sequence>
<dbReference type="InterPro" id="IPR012699">
    <property type="entry name" value="PhnN"/>
</dbReference>
<evidence type="ECO:0000256" key="5">
    <source>
        <dbReference type="ARBA" id="ARBA00022840"/>
    </source>
</evidence>
<dbReference type="InterPro" id="IPR027417">
    <property type="entry name" value="P-loop_NTPase"/>
</dbReference>
<accession>A0ABX0PWN6</accession>
<dbReference type="Proteomes" id="UP001318321">
    <property type="component" value="Unassembled WGS sequence"/>
</dbReference>
<evidence type="ECO:0000256" key="3">
    <source>
        <dbReference type="ARBA" id="ARBA00022679"/>
    </source>
</evidence>
<gene>
    <name evidence="6 8" type="primary">phnN</name>
    <name evidence="8" type="ORF">HBJ55_16145</name>
</gene>
<keyword evidence="5 6" id="KW-0067">ATP-binding</keyword>
<evidence type="ECO:0000313" key="8">
    <source>
        <dbReference type="EMBL" id="NIC06961.1"/>
    </source>
</evidence>
<dbReference type="Gene3D" id="3.40.50.300">
    <property type="entry name" value="P-loop containing nucleotide triphosphate hydrolases"/>
    <property type="match status" value="1"/>
</dbReference>
<feature type="binding site" evidence="6">
    <location>
        <begin position="17"/>
        <end position="24"/>
    </location>
    <ligand>
        <name>ATP</name>
        <dbReference type="ChEBI" id="CHEBI:30616"/>
    </ligand>
</feature>
<feature type="domain" description="Guanylate kinase/L-type calcium channel beta subunit" evidence="7">
    <location>
        <begin position="9"/>
        <end position="186"/>
    </location>
</feature>
<evidence type="ECO:0000256" key="4">
    <source>
        <dbReference type="ARBA" id="ARBA00022741"/>
    </source>
</evidence>
<organism evidence="8 9">
    <name type="scientific">Billgrantia bachuensis</name>
    <dbReference type="NCBI Taxonomy" id="2717286"/>
    <lineage>
        <taxon>Bacteria</taxon>
        <taxon>Pseudomonadati</taxon>
        <taxon>Pseudomonadota</taxon>
        <taxon>Gammaproteobacteria</taxon>
        <taxon>Oceanospirillales</taxon>
        <taxon>Halomonadaceae</taxon>
        <taxon>Billgrantia</taxon>
    </lineage>
</organism>
<comment type="caution">
    <text evidence="8">The sequence shown here is derived from an EMBL/GenBank/DDBJ whole genome shotgun (WGS) entry which is preliminary data.</text>
</comment>
<dbReference type="NCBIfam" id="TIGR02322">
    <property type="entry name" value="phosphon_PhnN"/>
    <property type="match status" value="1"/>
</dbReference>
<keyword evidence="9" id="KW-1185">Reference proteome</keyword>
<dbReference type="RefSeq" id="WP_167117215.1">
    <property type="nucleotide sequence ID" value="NZ_JAAQTO010000045.1"/>
</dbReference>
<proteinExistence type="inferred from homology"/>
<dbReference type="InterPro" id="IPR008145">
    <property type="entry name" value="GK/Ca_channel_bsu"/>
</dbReference>
<evidence type="ECO:0000256" key="6">
    <source>
        <dbReference type="HAMAP-Rule" id="MF_00836"/>
    </source>
</evidence>
<evidence type="ECO:0000313" key="9">
    <source>
        <dbReference type="Proteomes" id="UP001318321"/>
    </source>
</evidence>
<evidence type="ECO:0000256" key="2">
    <source>
        <dbReference type="ARBA" id="ARBA00005069"/>
    </source>
</evidence>
<protein>
    <recommendedName>
        <fullName evidence="6">Ribose 1,5-bisphosphate phosphokinase PhnN</fullName>
        <ecNumber evidence="6">2.7.4.23</ecNumber>
    </recommendedName>
    <alternativeName>
        <fullName evidence="6">Ribose 1,5-bisphosphokinase</fullName>
    </alternativeName>
</protein>
<comment type="catalytic activity">
    <reaction evidence="1 6">
        <text>alpha-D-ribose 1,5-bisphosphate + ATP = 5-phospho-alpha-D-ribose 1-diphosphate + ADP</text>
        <dbReference type="Rhea" id="RHEA:20109"/>
        <dbReference type="ChEBI" id="CHEBI:30616"/>
        <dbReference type="ChEBI" id="CHEBI:58017"/>
        <dbReference type="ChEBI" id="CHEBI:68688"/>
        <dbReference type="ChEBI" id="CHEBI:456216"/>
        <dbReference type="EC" id="2.7.4.23"/>
    </reaction>
</comment>
<comment type="pathway">
    <text evidence="2 6">Metabolic intermediate biosynthesis; 5-phospho-alpha-D-ribose 1-diphosphate biosynthesis; 5-phospho-alpha-D-ribose 1-diphosphate from D-ribose 5-phosphate (route II): step 3/3.</text>
</comment>
<dbReference type="EMBL" id="JAAQTO010000045">
    <property type="protein sequence ID" value="NIC06961.1"/>
    <property type="molecule type" value="Genomic_DNA"/>
</dbReference>
<dbReference type="SUPFAM" id="SSF52540">
    <property type="entry name" value="P-loop containing nucleoside triphosphate hydrolases"/>
    <property type="match status" value="1"/>
</dbReference>
<dbReference type="HAMAP" id="MF_00836">
    <property type="entry name" value="PhnN"/>
    <property type="match status" value="1"/>
</dbReference>